<evidence type="ECO:0000256" key="2">
    <source>
        <dbReference type="ARBA" id="ARBA00005949"/>
    </source>
</evidence>
<evidence type="ECO:0000256" key="5">
    <source>
        <dbReference type="PROSITE-ProRule" id="PRU00023"/>
    </source>
</evidence>
<comment type="caution">
    <text evidence="7">The sequence shown here is derived from an EMBL/GenBank/DDBJ whole genome shotgun (WGS) entry which is preliminary data.</text>
</comment>
<dbReference type="Pfam" id="PF07525">
    <property type="entry name" value="SOCS_box"/>
    <property type="match status" value="1"/>
</dbReference>
<dbReference type="InterPro" id="IPR036770">
    <property type="entry name" value="Ankyrin_rpt-contain_sf"/>
</dbReference>
<keyword evidence="3" id="KW-0677">Repeat</keyword>
<dbReference type="AlphaFoldDB" id="A0AAV3A9X0"/>
<dbReference type="Pfam" id="PF00023">
    <property type="entry name" value="Ank"/>
    <property type="match status" value="1"/>
</dbReference>
<dbReference type="PANTHER" id="PTHR24136">
    <property type="entry name" value="SOWAH (DROSOPHILA) HOMOLOG"/>
    <property type="match status" value="1"/>
</dbReference>
<comment type="similarity">
    <text evidence="2">Belongs to the ankyrin SOCS box (ASB) family.</text>
</comment>
<organism evidence="7 8">
    <name type="scientific">Pyxicephalus adspersus</name>
    <name type="common">African bullfrog</name>
    <dbReference type="NCBI Taxonomy" id="30357"/>
    <lineage>
        <taxon>Eukaryota</taxon>
        <taxon>Metazoa</taxon>
        <taxon>Chordata</taxon>
        <taxon>Craniata</taxon>
        <taxon>Vertebrata</taxon>
        <taxon>Euteleostomi</taxon>
        <taxon>Amphibia</taxon>
        <taxon>Batrachia</taxon>
        <taxon>Anura</taxon>
        <taxon>Neobatrachia</taxon>
        <taxon>Ranoidea</taxon>
        <taxon>Pyxicephalidae</taxon>
        <taxon>Pyxicephalinae</taxon>
        <taxon>Pyxicephalus</taxon>
    </lineage>
</organism>
<evidence type="ECO:0000256" key="1">
    <source>
        <dbReference type="ARBA" id="ARBA00004906"/>
    </source>
</evidence>
<accession>A0AAV3A9X0</accession>
<dbReference type="InterPro" id="IPR051573">
    <property type="entry name" value="Ankyrin-SOCS_box_domain"/>
</dbReference>
<keyword evidence="8" id="KW-1185">Reference proteome</keyword>
<reference evidence="7" key="1">
    <citation type="thesis" date="2020" institute="ProQuest LLC" country="789 East Eisenhower Parkway, Ann Arbor, MI, USA">
        <title>Comparative Genomics and Chromosome Evolution.</title>
        <authorList>
            <person name="Mudd A.B."/>
        </authorList>
    </citation>
    <scope>NUCLEOTIDE SEQUENCE</scope>
    <source>
        <strain evidence="7">1538</strain>
        <tissue evidence="7">Blood</tissue>
    </source>
</reference>
<dbReference type="SMART" id="SM00248">
    <property type="entry name" value="ANK"/>
    <property type="match status" value="5"/>
</dbReference>
<feature type="domain" description="SOCS box" evidence="6">
    <location>
        <begin position="269"/>
        <end position="317"/>
    </location>
</feature>
<evidence type="ECO:0000256" key="4">
    <source>
        <dbReference type="ARBA" id="ARBA00023043"/>
    </source>
</evidence>
<dbReference type="InterPro" id="IPR002110">
    <property type="entry name" value="Ankyrin_rpt"/>
</dbReference>
<dbReference type="Proteomes" id="UP001181693">
    <property type="component" value="Unassembled WGS sequence"/>
</dbReference>
<dbReference type="PROSITE" id="PS50088">
    <property type="entry name" value="ANK_REPEAT"/>
    <property type="match status" value="3"/>
</dbReference>
<name>A0AAV3A9X0_PYXAD</name>
<dbReference type="InterPro" id="IPR001496">
    <property type="entry name" value="SOCS_box"/>
</dbReference>
<dbReference type="EMBL" id="DYDO01000007">
    <property type="protein sequence ID" value="DBA21047.1"/>
    <property type="molecule type" value="Genomic_DNA"/>
</dbReference>
<keyword evidence="4 5" id="KW-0040">ANK repeat</keyword>
<feature type="repeat" description="ANK" evidence="5">
    <location>
        <begin position="104"/>
        <end position="130"/>
    </location>
</feature>
<evidence type="ECO:0000259" key="6">
    <source>
        <dbReference type="PROSITE" id="PS50225"/>
    </source>
</evidence>
<gene>
    <name evidence="7" type="ORF">GDO54_017767</name>
</gene>
<feature type="repeat" description="ANK" evidence="5">
    <location>
        <begin position="74"/>
        <end position="103"/>
    </location>
</feature>
<dbReference type="PROSITE" id="PS50297">
    <property type="entry name" value="ANK_REP_REGION"/>
    <property type="match status" value="3"/>
</dbReference>
<dbReference type="SUPFAM" id="SSF48403">
    <property type="entry name" value="Ankyrin repeat"/>
    <property type="match status" value="1"/>
</dbReference>
<protein>
    <recommendedName>
        <fullName evidence="6">SOCS box domain-containing protein</fullName>
    </recommendedName>
</protein>
<dbReference type="PROSITE" id="PS50225">
    <property type="entry name" value="SOCS"/>
    <property type="match status" value="1"/>
</dbReference>
<feature type="repeat" description="ANK" evidence="5">
    <location>
        <begin position="137"/>
        <end position="169"/>
    </location>
</feature>
<dbReference type="CDD" id="cd03587">
    <property type="entry name" value="SOCS"/>
    <property type="match status" value="1"/>
</dbReference>
<dbReference type="SMART" id="SM00969">
    <property type="entry name" value="SOCS_box"/>
    <property type="match status" value="1"/>
</dbReference>
<dbReference type="Pfam" id="PF12796">
    <property type="entry name" value="Ank_2"/>
    <property type="match status" value="1"/>
</dbReference>
<evidence type="ECO:0000256" key="3">
    <source>
        <dbReference type="ARBA" id="ARBA00022737"/>
    </source>
</evidence>
<evidence type="ECO:0000313" key="7">
    <source>
        <dbReference type="EMBL" id="DBA21047.1"/>
    </source>
</evidence>
<proteinExistence type="inferred from homology"/>
<dbReference type="GO" id="GO:0016567">
    <property type="term" value="P:protein ubiquitination"/>
    <property type="evidence" value="ECO:0007669"/>
    <property type="project" value="TreeGrafter"/>
</dbReference>
<evidence type="ECO:0000313" key="8">
    <source>
        <dbReference type="Proteomes" id="UP001181693"/>
    </source>
</evidence>
<dbReference type="Gene3D" id="1.25.40.20">
    <property type="entry name" value="Ankyrin repeat-containing domain"/>
    <property type="match status" value="2"/>
</dbReference>
<comment type="pathway">
    <text evidence="1">Protein modification; protein ubiquitination.</text>
</comment>
<dbReference type="Gene3D" id="1.10.750.20">
    <property type="entry name" value="SOCS box"/>
    <property type="match status" value="1"/>
</dbReference>
<sequence>MASQLARCLKMSVMDITKMFALLKPEEDKEDLEESRELHLAVAMDNPQYLDFLLSDEKYKKYLNSRSGWGVPVTPLRLAASKGSLECLKILLTSGAEVDILDVKAQTPLFAAVSAGHFDCVRELLKAGASPSGSVYNNGSPVLTSAREGNFSILKELLEYGADPNVKCKFPEWPASNTISTGPLYLSAVYGHLECFRTLLFYGADPNYNCMDDKILHRIKQPKSVLDVCLKHGCRTSFIKLLIDYGANVYLPDLNFAKSFSNREAVELLSREKVHPKSLMSQCRLTILKLLRQARKTHLIEQLEIPQTIIKYLMHQT</sequence>
<dbReference type="PANTHER" id="PTHR24136:SF15">
    <property type="entry name" value="ANK_REP_REGION DOMAIN-CONTAINING PROTEIN"/>
    <property type="match status" value="1"/>
</dbReference>
<dbReference type="GO" id="GO:0045732">
    <property type="term" value="P:positive regulation of protein catabolic process"/>
    <property type="evidence" value="ECO:0007669"/>
    <property type="project" value="TreeGrafter"/>
</dbReference>